<reference evidence="4 5" key="1">
    <citation type="submission" date="2020-04" db="EMBL/GenBank/DDBJ databases">
        <authorList>
            <person name="Wallbank WR R."/>
            <person name="Pardo Diaz C."/>
            <person name="Kozak K."/>
            <person name="Martin S."/>
            <person name="Jiggins C."/>
            <person name="Moest M."/>
            <person name="Warren A I."/>
            <person name="Byers J.R.P. K."/>
            <person name="Montejo-Kovacevich G."/>
            <person name="Yen C E."/>
        </authorList>
    </citation>
    <scope>NUCLEOTIDE SEQUENCE [LARGE SCALE GENOMIC DNA]</scope>
</reference>
<name>A0A8S1ALJ9_ARCPL</name>
<gene>
    <name evidence="2" type="ORF">APLA_LOCUS10693</name>
    <name evidence="3" type="ORF">APLA_LOCUS12619</name>
</gene>
<sequence length="116" mass="12499">MASRGAITAVTTWFRKSSHGQRSQAQVDASTVARALSEARRATAADQLHRNNCSVQPGDSMQASALPLPPFTPMPPLQPAPLTLQVTVAGRIARAELHPRSIQLLLPRLQMAVNLK</sequence>
<feature type="compositionally biased region" description="Polar residues" evidence="1">
    <location>
        <begin position="50"/>
        <end position="63"/>
    </location>
</feature>
<accession>A0A8S1ALJ9</accession>
<evidence type="ECO:0000313" key="2">
    <source>
        <dbReference type="EMBL" id="CAB3246010.1"/>
    </source>
</evidence>
<dbReference type="OrthoDB" id="7485731at2759"/>
<organism evidence="2 4">
    <name type="scientific">Arctia plantaginis</name>
    <name type="common">Wood tiger moth</name>
    <name type="synonym">Phalaena plantaginis</name>
    <dbReference type="NCBI Taxonomy" id="874455"/>
    <lineage>
        <taxon>Eukaryota</taxon>
        <taxon>Metazoa</taxon>
        <taxon>Ecdysozoa</taxon>
        <taxon>Arthropoda</taxon>
        <taxon>Hexapoda</taxon>
        <taxon>Insecta</taxon>
        <taxon>Pterygota</taxon>
        <taxon>Neoptera</taxon>
        <taxon>Endopterygota</taxon>
        <taxon>Lepidoptera</taxon>
        <taxon>Glossata</taxon>
        <taxon>Ditrysia</taxon>
        <taxon>Noctuoidea</taxon>
        <taxon>Erebidae</taxon>
        <taxon>Arctiinae</taxon>
        <taxon>Arctia</taxon>
    </lineage>
</organism>
<dbReference type="AlphaFoldDB" id="A0A8S1ALJ9"/>
<comment type="caution">
    <text evidence="2">The sequence shown here is derived from an EMBL/GenBank/DDBJ whole genome shotgun (WGS) entry which is preliminary data.</text>
</comment>
<proteinExistence type="predicted"/>
<dbReference type="Proteomes" id="UP000494256">
    <property type="component" value="Unassembled WGS sequence"/>
</dbReference>
<evidence type="ECO:0000313" key="5">
    <source>
        <dbReference type="Proteomes" id="UP000494256"/>
    </source>
</evidence>
<evidence type="ECO:0000256" key="1">
    <source>
        <dbReference type="SAM" id="MobiDB-lite"/>
    </source>
</evidence>
<keyword evidence="4" id="KW-1185">Reference proteome</keyword>
<evidence type="ECO:0000313" key="4">
    <source>
        <dbReference type="Proteomes" id="UP000494106"/>
    </source>
</evidence>
<dbReference type="EMBL" id="CADEBC010000525">
    <property type="protein sequence ID" value="CAB3246010.1"/>
    <property type="molecule type" value="Genomic_DNA"/>
</dbReference>
<evidence type="ECO:0000313" key="3">
    <source>
        <dbReference type="EMBL" id="CAB3248984.1"/>
    </source>
</evidence>
<protein>
    <submittedName>
        <fullName evidence="2">Uncharacterized protein</fullName>
    </submittedName>
</protein>
<dbReference type="EMBL" id="CADEBD010000344">
    <property type="protein sequence ID" value="CAB3248984.1"/>
    <property type="molecule type" value="Genomic_DNA"/>
</dbReference>
<dbReference type="Proteomes" id="UP000494106">
    <property type="component" value="Unassembled WGS sequence"/>
</dbReference>
<feature type="region of interest" description="Disordered" evidence="1">
    <location>
        <begin position="42"/>
        <end position="74"/>
    </location>
</feature>